<dbReference type="InterPro" id="IPR055647">
    <property type="entry name" value="DUF7223"/>
</dbReference>
<gene>
    <name evidence="5" type="ORF">UREG_05050</name>
</gene>
<accession>C4JRG1</accession>
<evidence type="ECO:0000313" key="5">
    <source>
        <dbReference type="EMBL" id="EEP80208.1"/>
    </source>
</evidence>
<dbReference type="Pfam" id="PF23865">
    <property type="entry name" value="DUF7223"/>
    <property type="match status" value="1"/>
</dbReference>
<organism evidence="5 6">
    <name type="scientific">Uncinocarpus reesii (strain UAMH 1704)</name>
    <dbReference type="NCBI Taxonomy" id="336963"/>
    <lineage>
        <taxon>Eukaryota</taxon>
        <taxon>Fungi</taxon>
        <taxon>Dikarya</taxon>
        <taxon>Ascomycota</taxon>
        <taxon>Pezizomycotina</taxon>
        <taxon>Eurotiomycetes</taxon>
        <taxon>Eurotiomycetidae</taxon>
        <taxon>Onygenales</taxon>
        <taxon>Onygenaceae</taxon>
        <taxon>Uncinocarpus</taxon>
    </lineage>
</organism>
<proteinExistence type="predicted"/>
<dbReference type="HOGENOM" id="CLU_504428_0_0_1"/>
<evidence type="ECO:0000259" key="4">
    <source>
        <dbReference type="Pfam" id="PF23865"/>
    </source>
</evidence>
<feature type="region of interest" description="Disordered" evidence="1">
    <location>
        <begin position="532"/>
        <end position="570"/>
    </location>
</feature>
<feature type="chain" id="PRO_5002937873" evidence="2">
    <location>
        <begin position="20"/>
        <end position="570"/>
    </location>
</feature>
<dbReference type="KEGG" id="ure:UREG_05050"/>
<dbReference type="GeneID" id="8443360"/>
<dbReference type="Pfam" id="PF22974">
    <property type="entry name" value="DUF7029"/>
    <property type="match status" value="1"/>
</dbReference>
<feature type="compositionally biased region" description="Basic and acidic residues" evidence="1">
    <location>
        <begin position="533"/>
        <end position="547"/>
    </location>
</feature>
<dbReference type="InParanoid" id="C4JRG1"/>
<dbReference type="InterPro" id="IPR054293">
    <property type="entry name" value="DUF7029"/>
</dbReference>
<dbReference type="Proteomes" id="UP000002058">
    <property type="component" value="Unassembled WGS sequence"/>
</dbReference>
<feature type="domain" description="DUF7223" evidence="4">
    <location>
        <begin position="278"/>
        <end position="517"/>
    </location>
</feature>
<evidence type="ECO:0000256" key="2">
    <source>
        <dbReference type="SAM" id="SignalP"/>
    </source>
</evidence>
<dbReference type="RefSeq" id="XP_002584361.1">
    <property type="nucleotide sequence ID" value="XM_002584315.1"/>
</dbReference>
<sequence length="570" mass="60790">MRSLLFSAIVAALTAATAAVPFPGPIAAPNAEAFSEAESPNFLRPIKLSDLEPDNSLEARTFTDFTCFNPLQTANMLFGGIAGLGKLFLANMTIHAPDNLPIVMMEGFESLTSSVDCKGDDGEMSLTFKSKAAYEYALKSWAYINAKADAEFIMIANHASCGLKGQRQAYIITDVSNNASKFVVTLTAKAVAWKQFAGNFDVDFGHYKLSLQALLKLEAKGIIGWIGEALEKFKGGIEGIKGGLEAIGEVIEGGDGGICLPVNIPINIFKPNTEITLYKSPGSPSEVEVACKNCYVKGTFLTTGTLKVENHITTELKLEIEPKDFSTAAEFQLDLVNLKKEFKYSKQVFEAAIPYTGVEIPGVLLIGAKVGLLIHGDIKFTGSATVNFGCHASLPNGGKLTLVVIGGGKCGVEGLEKIEAKTDVIFNNGYIDLDTTTVPEPKITYGITILGGIGIEAGLKFGVPIDLNVTAGHKEEGWCPDNKITTGVTVSAGASFNLDFGVWENGKTPIFEIPLLSLPIQCPKYCKPIPELEPVKPGKPGTDKPEIEVPGSTQPPKPCTNCGVCKPKKK</sequence>
<keyword evidence="6" id="KW-1185">Reference proteome</keyword>
<dbReference type="VEuPathDB" id="FungiDB:UREG_05050"/>
<protein>
    <submittedName>
        <fullName evidence="5">Uncharacterized protein</fullName>
    </submittedName>
</protein>
<name>C4JRG1_UNCRE</name>
<evidence type="ECO:0000256" key="1">
    <source>
        <dbReference type="SAM" id="MobiDB-lite"/>
    </source>
</evidence>
<evidence type="ECO:0000313" key="6">
    <source>
        <dbReference type="Proteomes" id="UP000002058"/>
    </source>
</evidence>
<dbReference type="EMBL" id="CH476617">
    <property type="protein sequence ID" value="EEP80208.1"/>
    <property type="molecule type" value="Genomic_DNA"/>
</dbReference>
<feature type="signal peptide" evidence="2">
    <location>
        <begin position="1"/>
        <end position="19"/>
    </location>
</feature>
<feature type="domain" description="DUF7029" evidence="3">
    <location>
        <begin position="97"/>
        <end position="201"/>
    </location>
</feature>
<evidence type="ECO:0000259" key="3">
    <source>
        <dbReference type="Pfam" id="PF22974"/>
    </source>
</evidence>
<dbReference type="AlphaFoldDB" id="C4JRG1"/>
<keyword evidence="2" id="KW-0732">Signal</keyword>
<dbReference type="eggNOG" id="ENOG502RYSB">
    <property type="taxonomic scope" value="Eukaryota"/>
</dbReference>
<dbReference type="OMA" id="ASISYPM"/>
<reference evidence="6" key="1">
    <citation type="journal article" date="2009" name="Genome Res.">
        <title>Comparative genomic analyses of the human fungal pathogens Coccidioides and their relatives.</title>
        <authorList>
            <person name="Sharpton T.J."/>
            <person name="Stajich J.E."/>
            <person name="Rounsley S.D."/>
            <person name="Gardner M.J."/>
            <person name="Wortman J.R."/>
            <person name="Jordar V.S."/>
            <person name="Maiti R."/>
            <person name="Kodira C.D."/>
            <person name="Neafsey D.E."/>
            <person name="Zeng Q."/>
            <person name="Hung C.-Y."/>
            <person name="McMahan C."/>
            <person name="Muszewska A."/>
            <person name="Grynberg M."/>
            <person name="Mandel M.A."/>
            <person name="Kellner E.M."/>
            <person name="Barker B.M."/>
            <person name="Galgiani J.N."/>
            <person name="Orbach M.J."/>
            <person name="Kirkland T.N."/>
            <person name="Cole G.T."/>
            <person name="Henn M.R."/>
            <person name="Birren B.W."/>
            <person name="Taylor J.W."/>
        </authorList>
    </citation>
    <scope>NUCLEOTIDE SEQUENCE [LARGE SCALE GENOMIC DNA]</scope>
    <source>
        <strain evidence="6">UAMH 1704</strain>
    </source>
</reference>
<dbReference type="OrthoDB" id="160645at2759"/>